<reference evidence="2" key="2">
    <citation type="submission" date="2020-09" db="EMBL/GenBank/DDBJ databases">
        <authorList>
            <person name="Sun Q."/>
            <person name="Kim S."/>
        </authorList>
    </citation>
    <scope>NUCLEOTIDE SEQUENCE</scope>
    <source>
        <strain evidence="2">KCTC 12870</strain>
    </source>
</reference>
<accession>A0A8J3DBQ3</accession>
<organism evidence="2 3">
    <name type="scientific">Cerasicoccus arenae</name>
    <dbReference type="NCBI Taxonomy" id="424488"/>
    <lineage>
        <taxon>Bacteria</taxon>
        <taxon>Pseudomonadati</taxon>
        <taxon>Verrucomicrobiota</taxon>
        <taxon>Opitutia</taxon>
        <taxon>Puniceicoccales</taxon>
        <taxon>Cerasicoccaceae</taxon>
        <taxon>Cerasicoccus</taxon>
    </lineage>
</organism>
<gene>
    <name evidence="2" type="ORF">GCM10007047_15320</name>
</gene>
<sequence>MKSPSYLSHFRPTLITLLGVCLTGSSFGQTVDGTDLADTISIGGSAISSDNTLTYDLGDGGGSQTGTTTPDYSQFNSTPIVLDAKDGDDNISVSGTPTVSINVFGGLGTNTIKVPAGFYLMGDIQAGSVLPISSDNSSIEIYGHVLGDVGYGDVLIFGTEGDAASLSGSIGTIDGEERLAHNVTLSNAIVANAGGGTAIKANGRIIINNSVINGEVDNRFSVDEDGVDMEDASSATLYSNGPIFIKNGGPGVIDNSTSTTQASVTVIQGGSGNITSRGEIIVYQGGGSAFTNTQLVPDTDNPGVLISLAGGGNVTSDGEVIIETGGIGAINAPKVVLGGGASGADITGRNLAVLDFVDSVTVKAGGSVNSASLGLGNDTFKIEQFTDVSAGETIDGGEGEADMFMLEGILITDFAVIYNYAEVGLYSQSGNITSAIDSTNFEEYIVTDESVSEADAAIYGAELVRIFYDTEFSGPLANLLSYVNGVLYSETELEDYELPSDSDIQTQFTFTGNNPISGEFLTFEFTSSVPEPQTYAMILGLVCISVLMVRRKKQ</sequence>
<evidence type="ECO:0008006" key="4">
    <source>
        <dbReference type="Google" id="ProtNLM"/>
    </source>
</evidence>
<dbReference type="EMBL" id="BMXG01000008">
    <property type="protein sequence ID" value="GHC00031.1"/>
    <property type="molecule type" value="Genomic_DNA"/>
</dbReference>
<evidence type="ECO:0000313" key="2">
    <source>
        <dbReference type="EMBL" id="GHC00031.1"/>
    </source>
</evidence>
<keyword evidence="3" id="KW-1185">Reference proteome</keyword>
<reference evidence="2" key="1">
    <citation type="journal article" date="2014" name="Int. J. Syst. Evol. Microbiol.">
        <title>Complete genome sequence of Corynebacterium casei LMG S-19264T (=DSM 44701T), isolated from a smear-ripened cheese.</title>
        <authorList>
            <consortium name="US DOE Joint Genome Institute (JGI-PGF)"/>
            <person name="Walter F."/>
            <person name="Albersmeier A."/>
            <person name="Kalinowski J."/>
            <person name="Ruckert C."/>
        </authorList>
    </citation>
    <scope>NUCLEOTIDE SEQUENCE</scope>
    <source>
        <strain evidence="2">KCTC 12870</strain>
    </source>
</reference>
<proteinExistence type="predicted"/>
<name>A0A8J3DBQ3_9BACT</name>
<keyword evidence="1" id="KW-0812">Transmembrane</keyword>
<keyword evidence="1" id="KW-1133">Transmembrane helix</keyword>
<feature type="transmembrane region" description="Helical" evidence="1">
    <location>
        <begin position="532"/>
        <end position="549"/>
    </location>
</feature>
<dbReference type="Proteomes" id="UP000642829">
    <property type="component" value="Unassembled WGS sequence"/>
</dbReference>
<protein>
    <recommendedName>
        <fullName evidence="4">PEP-CTERM protein-sorting domain-containing protein</fullName>
    </recommendedName>
</protein>
<keyword evidence="1" id="KW-0472">Membrane</keyword>
<dbReference type="RefSeq" id="WP_189513629.1">
    <property type="nucleotide sequence ID" value="NZ_BMXG01000008.1"/>
</dbReference>
<evidence type="ECO:0000313" key="3">
    <source>
        <dbReference type="Proteomes" id="UP000642829"/>
    </source>
</evidence>
<comment type="caution">
    <text evidence="2">The sequence shown here is derived from an EMBL/GenBank/DDBJ whole genome shotgun (WGS) entry which is preliminary data.</text>
</comment>
<dbReference type="AlphaFoldDB" id="A0A8J3DBQ3"/>
<evidence type="ECO:0000256" key="1">
    <source>
        <dbReference type="SAM" id="Phobius"/>
    </source>
</evidence>